<proteinExistence type="inferred from homology"/>
<dbReference type="EMBL" id="MN662312">
    <property type="protein sequence ID" value="QGN73947.1"/>
    <property type="molecule type" value="Genomic_DNA"/>
</dbReference>
<feature type="region of interest" description="Disordered" evidence="2">
    <location>
        <begin position="26"/>
        <end position="48"/>
    </location>
</feature>
<dbReference type="SUPFAM" id="SSF52313">
    <property type="entry name" value="Ribosomal protein S2"/>
    <property type="match status" value="1"/>
</dbReference>
<sequence length="408" mass="45784">MYPFSSFSHSSVRILQDFRFFSTSHPIEPSAQGTETQKVPFKKSNKKKDTLHLPSLEGKLPYIQRVKLVELSSHGKGKGHKRVPLVRAPLRPQSDGASSVPFDQSPLFSSLLLHPEKKGEFFSPLFSPVKLRKKGKKKEGEGFLEERVHEKMMSSSAYAKALTHFHHSMEEISMEKESLSPASDSLFVHPVPHVHGGKGDLHPSSYGNTLVFSENTIVLDEEKTQADLLRAAPVFQAFLRTPQKILLYSATHQISYSLGFWAACQWNQSFLAGKWIGGSLTNWTHIVESKKRAAHFQTILQSSIHTQEEGQTPFEDSFSQKRKTGFFQSYKVGPTKPDLLFVFEGSSSLTALKEAHTYGIPTMGFSSGKISSRWLTYPISCNEEDPSVLAFFFFLLATCTGEAKKMFE</sequence>
<dbReference type="PANTHER" id="PTHR12534:SF0">
    <property type="entry name" value="SMALL RIBOSOMAL SUBUNIT PROTEIN US2M"/>
    <property type="match status" value="1"/>
</dbReference>
<gene>
    <name evidence="3" type="primary">rps2</name>
</gene>
<dbReference type="Gene3D" id="3.40.50.10490">
    <property type="entry name" value="Glucose-6-phosphate isomerase like protein, domain 1"/>
    <property type="match status" value="1"/>
</dbReference>
<dbReference type="GO" id="GO:0003735">
    <property type="term" value="F:structural constituent of ribosome"/>
    <property type="evidence" value="ECO:0007669"/>
    <property type="project" value="InterPro"/>
</dbReference>
<geneLocation type="mitochondrion" evidence="3"/>
<keyword evidence="3" id="KW-0496">Mitochondrion</keyword>
<evidence type="ECO:0000256" key="2">
    <source>
        <dbReference type="SAM" id="MobiDB-lite"/>
    </source>
</evidence>
<reference evidence="3" key="1">
    <citation type="submission" date="2019-11" db="EMBL/GenBank/DDBJ databases">
        <title>Complete mitogenomes of the marine picoplanktonic green algae Prasinoderma sp. MBIC 10622 and Prasinococcus capsulatus CCMP 1194 (Palmophyllophyceae).</title>
        <authorList>
            <person name="Turmel M."/>
            <person name="Otis C."/>
            <person name="Lemieux C."/>
        </authorList>
    </citation>
    <scope>NUCLEOTIDE SEQUENCE</scope>
</reference>
<comment type="similarity">
    <text evidence="1">Belongs to the universal ribosomal protein uS2 family.</text>
</comment>
<organism evidence="3">
    <name type="scientific">Prasinococcus sp. CCMP1194</name>
    <dbReference type="NCBI Taxonomy" id="110672"/>
    <lineage>
        <taxon>Eukaryota</taxon>
        <taxon>Viridiplantae</taxon>
        <taxon>Prasinodermophyta</taxon>
        <taxon>Palmophyllophyceae</taxon>
        <taxon>Prasinococcales</taxon>
        <taxon>Prasinococcaceae</taxon>
        <taxon>Prasinococcus</taxon>
    </lineage>
</organism>
<evidence type="ECO:0000313" key="3">
    <source>
        <dbReference type="EMBL" id="QGN73947.1"/>
    </source>
</evidence>
<feature type="compositionally biased region" description="Polar residues" evidence="2">
    <location>
        <begin position="26"/>
        <end position="37"/>
    </location>
</feature>
<dbReference type="Pfam" id="PF00318">
    <property type="entry name" value="Ribosomal_S2"/>
    <property type="match status" value="1"/>
</dbReference>
<keyword evidence="3" id="KW-0689">Ribosomal protein</keyword>
<accession>A0A650AKI2</accession>
<dbReference type="PANTHER" id="PTHR12534">
    <property type="entry name" value="30S RIBOSOMAL PROTEIN S2 PROKARYOTIC AND ORGANELLAR"/>
    <property type="match status" value="1"/>
</dbReference>
<dbReference type="AlphaFoldDB" id="A0A650AKI2"/>
<protein>
    <submittedName>
        <fullName evidence="3">Ribosomal protein S2</fullName>
    </submittedName>
</protein>
<dbReference type="InterPro" id="IPR023591">
    <property type="entry name" value="Ribosomal_uS2_flav_dom_sf"/>
</dbReference>
<dbReference type="PRINTS" id="PR00395">
    <property type="entry name" value="RIBOSOMALS2"/>
</dbReference>
<dbReference type="InterPro" id="IPR005706">
    <property type="entry name" value="Ribosomal_uS2_bac/mit/plastid"/>
</dbReference>
<name>A0A650AKI2_9VIRI</name>
<keyword evidence="3" id="KW-0687">Ribonucleoprotein</keyword>
<evidence type="ECO:0000256" key="1">
    <source>
        <dbReference type="ARBA" id="ARBA00006242"/>
    </source>
</evidence>
<dbReference type="InterPro" id="IPR001865">
    <property type="entry name" value="Ribosomal_uS2"/>
</dbReference>
<dbReference type="GO" id="GO:0006412">
    <property type="term" value="P:translation"/>
    <property type="evidence" value="ECO:0007669"/>
    <property type="project" value="InterPro"/>
</dbReference>
<dbReference type="GO" id="GO:0005763">
    <property type="term" value="C:mitochondrial small ribosomal subunit"/>
    <property type="evidence" value="ECO:0007669"/>
    <property type="project" value="TreeGrafter"/>
</dbReference>
<dbReference type="Gene3D" id="1.10.287.610">
    <property type="entry name" value="Helix hairpin bin"/>
    <property type="match status" value="1"/>
</dbReference>
<dbReference type="HAMAP" id="MF_00291_B">
    <property type="entry name" value="Ribosomal_uS2_B"/>
    <property type="match status" value="1"/>
</dbReference>